<proteinExistence type="predicted"/>
<reference evidence="1" key="1">
    <citation type="submission" date="2023-08" db="EMBL/GenBank/DDBJ databases">
        <authorList>
            <person name="Audoor S."/>
            <person name="Bilcke G."/>
        </authorList>
    </citation>
    <scope>NUCLEOTIDE SEQUENCE</scope>
</reference>
<protein>
    <submittedName>
        <fullName evidence="1">Uncharacterized protein</fullName>
    </submittedName>
</protein>
<organism evidence="1 2">
    <name type="scientific">Cylindrotheca closterium</name>
    <dbReference type="NCBI Taxonomy" id="2856"/>
    <lineage>
        <taxon>Eukaryota</taxon>
        <taxon>Sar</taxon>
        <taxon>Stramenopiles</taxon>
        <taxon>Ochrophyta</taxon>
        <taxon>Bacillariophyta</taxon>
        <taxon>Bacillariophyceae</taxon>
        <taxon>Bacillariophycidae</taxon>
        <taxon>Bacillariales</taxon>
        <taxon>Bacillariaceae</taxon>
        <taxon>Cylindrotheca</taxon>
    </lineage>
</organism>
<sequence length="188" mass="21206">MKHSVICHFVCHFATSDIQLNHVLLSENPSYQQNIYQAQDLVDLFLDSQPGDHNDFPEGGEEEVLSDVSMEDNDSVSLELDYSPIISDMTLKPSNSLPMNTYFIHPSPGQANFSKDSPLSKAEFNEQTPPSTKLLATIHQQVKTKQQFACWYLLSKFFPPNNFLPSRSSCTIVTTEEFHGMDPTRGEC</sequence>
<dbReference type="Proteomes" id="UP001295423">
    <property type="component" value="Unassembled WGS sequence"/>
</dbReference>
<dbReference type="AlphaFoldDB" id="A0AAD2GEH8"/>
<accession>A0AAD2GEH8</accession>
<keyword evidence="2" id="KW-1185">Reference proteome</keyword>
<gene>
    <name evidence="1" type="ORF">CYCCA115_LOCUS24461</name>
</gene>
<name>A0AAD2GEH8_9STRA</name>
<evidence type="ECO:0000313" key="1">
    <source>
        <dbReference type="EMBL" id="CAJ1970445.1"/>
    </source>
</evidence>
<evidence type="ECO:0000313" key="2">
    <source>
        <dbReference type="Proteomes" id="UP001295423"/>
    </source>
</evidence>
<dbReference type="EMBL" id="CAKOGP040002517">
    <property type="protein sequence ID" value="CAJ1970445.1"/>
    <property type="molecule type" value="Genomic_DNA"/>
</dbReference>
<comment type="caution">
    <text evidence="1">The sequence shown here is derived from an EMBL/GenBank/DDBJ whole genome shotgun (WGS) entry which is preliminary data.</text>
</comment>